<dbReference type="PANTHER" id="PTHR35734:SF1">
    <property type="entry name" value="OS01G0805200 PROTEIN"/>
    <property type="match status" value="1"/>
</dbReference>
<dbReference type="Pfam" id="PF11460">
    <property type="entry name" value="DUF3007"/>
    <property type="match status" value="1"/>
</dbReference>
<gene>
    <name evidence="2" type="ORF">PLO_006</name>
</gene>
<reference evidence="2" key="1">
    <citation type="submission" date="2017-10" db="EMBL/GenBank/DDBJ databases">
        <title>Paulinella longichromatophora chromatophore genome.</title>
        <authorList>
            <person name="Lhee D."/>
            <person name="Yoon H.S."/>
        </authorList>
    </citation>
    <scope>NUCLEOTIDE SEQUENCE</scope>
</reference>
<organism evidence="2">
    <name type="scientific">Paulinella longichromatophora</name>
    <dbReference type="NCBI Taxonomy" id="1708747"/>
    <lineage>
        <taxon>Eukaryota</taxon>
        <taxon>Sar</taxon>
        <taxon>Rhizaria</taxon>
        <taxon>Cercozoa</taxon>
        <taxon>Imbricatea</taxon>
        <taxon>Silicofilosea</taxon>
        <taxon>Euglyphida</taxon>
        <taxon>Paulinellidae</taxon>
        <taxon>Paulinella</taxon>
    </lineage>
</organism>
<evidence type="ECO:0000313" key="2">
    <source>
        <dbReference type="EMBL" id="AUG32023.1"/>
    </source>
</evidence>
<keyword evidence="1" id="KW-1133">Transmembrane helix</keyword>
<keyword evidence="1" id="KW-0812">Transmembrane</keyword>
<evidence type="ECO:0000256" key="1">
    <source>
        <dbReference type="SAM" id="Phobius"/>
    </source>
</evidence>
<dbReference type="InterPro" id="IPR021562">
    <property type="entry name" value="DUF3007"/>
</dbReference>
<feature type="transmembrane region" description="Helical" evidence="1">
    <location>
        <begin position="7"/>
        <end position="24"/>
    </location>
</feature>
<geneLocation type="plastid" evidence="2"/>
<protein>
    <submittedName>
        <fullName evidence="2">Uncharacterized protein</fullName>
    </submittedName>
</protein>
<sequence length="108" mass="12264">MTRGKSILYGLIIFILGALGYIGFRSIGLEHFWAGIAAQGVLVLIIVVWIASYLLRVMTGRMTFMEQRRRYRASYAGVTGEILQKRFETMSPSEQENLLREVGQIFST</sequence>
<keyword evidence="1" id="KW-0472">Membrane</keyword>
<keyword evidence="2" id="KW-0934">Plastid</keyword>
<feature type="transmembrane region" description="Helical" evidence="1">
    <location>
        <begin position="36"/>
        <end position="55"/>
    </location>
</feature>
<dbReference type="AlphaFoldDB" id="A0A2H4ZND9"/>
<dbReference type="PANTHER" id="PTHR35734">
    <property type="entry name" value="OS01G0805200 PROTEIN"/>
    <property type="match status" value="1"/>
</dbReference>
<proteinExistence type="predicted"/>
<accession>A0A2H4ZND9</accession>
<name>A0A2H4ZND9_9EUKA</name>
<dbReference type="EMBL" id="MG264610">
    <property type="protein sequence ID" value="AUG32023.1"/>
    <property type="molecule type" value="Genomic_DNA"/>
</dbReference>